<evidence type="ECO:0000259" key="10">
    <source>
        <dbReference type="Pfam" id="PF00288"/>
    </source>
</evidence>
<accession>A0ABN6K158</accession>
<keyword evidence="1" id="KW-0963">Cytoplasm</keyword>
<dbReference type="SUPFAM" id="SSF55060">
    <property type="entry name" value="GHMP Kinase, C-terminal domain"/>
    <property type="match status" value="1"/>
</dbReference>
<dbReference type="Gene3D" id="3.30.70.890">
    <property type="entry name" value="GHMP kinase, C-terminal domain"/>
    <property type="match status" value="1"/>
</dbReference>
<dbReference type="Pfam" id="PF08544">
    <property type="entry name" value="GHMP_kinases_C"/>
    <property type="match status" value="1"/>
</dbReference>
<dbReference type="PANTHER" id="PTHR43290:SF2">
    <property type="entry name" value="MEVALONATE KINASE"/>
    <property type="match status" value="1"/>
</dbReference>
<dbReference type="NCBIfam" id="TIGR00549">
    <property type="entry name" value="mevalon_kin"/>
    <property type="match status" value="1"/>
</dbReference>
<evidence type="ECO:0000256" key="1">
    <source>
        <dbReference type="ARBA" id="ARBA00022490"/>
    </source>
</evidence>
<evidence type="ECO:0000256" key="5">
    <source>
        <dbReference type="ARBA" id="ARBA00022777"/>
    </source>
</evidence>
<dbReference type="InterPro" id="IPR036554">
    <property type="entry name" value="GHMP_kinase_C_sf"/>
</dbReference>
<protein>
    <submittedName>
        <fullName evidence="12">Mevalonate kinase</fullName>
    </submittedName>
</protein>
<dbReference type="InterPro" id="IPR013750">
    <property type="entry name" value="GHMP_kinase_C_dom"/>
</dbReference>
<evidence type="ECO:0000259" key="11">
    <source>
        <dbReference type="Pfam" id="PF08544"/>
    </source>
</evidence>
<evidence type="ECO:0000256" key="4">
    <source>
        <dbReference type="ARBA" id="ARBA00022741"/>
    </source>
</evidence>
<evidence type="ECO:0000256" key="7">
    <source>
        <dbReference type="ARBA" id="ARBA00022842"/>
    </source>
</evidence>
<evidence type="ECO:0000256" key="6">
    <source>
        <dbReference type="ARBA" id="ARBA00022840"/>
    </source>
</evidence>
<dbReference type="RefSeq" id="WP_223909881.1">
    <property type="nucleotide sequence ID" value="NZ_AP025017.1"/>
</dbReference>
<keyword evidence="6" id="KW-0067">ATP-binding</keyword>
<gene>
    <name evidence="12" type="primary">mvk</name>
    <name evidence="12" type="ORF">MANAM107_01660</name>
</gene>
<keyword evidence="4" id="KW-0547">Nucleotide-binding</keyword>
<reference evidence="12 13" key="1">
    <citation type="submission" date="2021-08" db="EMBL/GenBank/DDBJ databases">
        <title>Whole genome sequence of novel Actinomyces species strain MAS-1.</title>
        <authorList>
            <person name="Saito M."/>
            <person name="Kuwahara N."/>
            <person name="Takizawa T."/>
            <person name="Gotouda H."/>
            <person name="Ochiai T."/>
        </authorList>
    </citation>
    <scope>NUCLEOTIDE SEQUENCE [LARGE SCALE GENOMIC DNA]</scope>
    <source>
        <strain evidence="12 13">MAS-1</strain>
    </source>
</reference>
<feature type="domain" description="GHMP kinase N-terminal" evidence="10">
    <location>
        <begin position="80"/>
        <end position="162"/>
    </location>
</feature>
<dbReference type="Pfam" id="PF00288">
    <property type="entry name" value="GHMP_kinases_N"/>
    <property type="match status" value="1"/>
</dbReference>
<dbReference type="InterPro" id="IPR006205">
    <property type="entry name" value="Mev_gal_kin"/>
</dbReference>
<feature type="domain" description="GHMP kinase C-terminal" evidence="11">
    <location>
        <begin position="231"/>
        <end position="310"/>
    </location>
</feature>
<evidence type="ECO:0000256" key="8">
    <source>
        <dbReference type="ARBA" id="ARBA00023098"/>
    </source>
</evidence>
<dbReference type="EMBL" id="AP025017">
    <property type="protein sequence ID" value="BDA63332.1"/>
    <property type="molecule type" value="Genomic_DNA"/>
</dbReference>
<dbReference type="InterPro" id="IPR020568">
    <property type="entry name" value="Ribosomal_Su5_D2-typ_SF"/>
</dbReference>
<evidence type="ECO:0000256" key="3">
    <source>
        <dbReference type="ARBA" id="ARBA00022679"/>
    </source>
</evidence>
<evidence type="ECO:0000256" key="2">
    <source>
        <dbReference type="ARBA" id="ARBA00022516"/>
    </source>
</evidence>
<proteinExistence type="predicted"/>
<comment type="pathway">
    <text evidence="9">Isoprenoid biosynthesis; isopentenyl diphosphate biosynthesis via mevalonate pathway; isopentenyl diphosphate from (R)-mevalonate: step 1/3.</text>
</comment>
<dbReference type="GO" id="GO:0016301">
    <property type="term" value="F:kinase activity"/>
    <property type="evidence" value="ECO:0007669"/>
    <property type="project" value="UniProtKB-KW"/>
</dbReference>
<keyword evidence="8" id="KW-0443">Lipid metabolism</keyword>
<sequence length="330" mass="33913">MHEDMDPHSAPGREGHGRTWAKAILLGEHSVVYGHPAIAVALHDLRMEATATPITGPSHLASLGYSGPLASSPQGFACVARAFEAAREFAGRMDQSFAIATRSDFPHERGLGSSAAASGAIIRAVLDACGRSASAEELFALTQMAEQVAHGRPSGLDAAATCAPGPIRFQGGRMTPLSQRIEGACLVIADSGVHGSTRQAVEGLRARYEQDAQGIGALIGRLGELTTTAEVALDEGEAPALGAAMDQAHAILAELELSLPVLDRLTAAARGAGALGAKLTGGGLGGCIIALAGDPGAAGRIGSALRQAGAATTWTYRMRTSEIREAERWQ</sequence>
<keyword evidence="5 12" id="KW-0418">Kinase</keyword>
<keyword evidence="3" id="KW-0808">Transferase</keyword>
<dbReference type="PANTHER" id="PTHR43290">
    <property type="entry name" value="MEVALONATE KINASE"/>
    <property type="match status" value="1"/>
</dbReference>
<keyword evidence="7" id="KW-0460">Magnesium</keyword>
<dbReference type="InterPro" id="IPR006204">
    <property type="entry name" value="GHMP_kinase_N_dom"/>
</dbReference>
<evidence type="ECO:0000313" key="12">
    <source>
        <dbReference type="EMBL" id="BDA63332.1"/>
    </source>
</evidence>
<dbReference type="Gene3D" id="3.30.230.10">
    <property type="match status" value="1"/>
</dbReference>
<evidence type="ECO:0000313" key="13">
    <source>
        <dbReference type="Proteomes" id="UP000824496"/>
    </source>
</evidence>
<dbReference type="SUPFAM" id="SSF54211">
    <property type="entry name" value="Ribosomal protein S5 domain 2-like"/>
    <property type="match status" value="1"/>
</dbReference>
<organism evidence="12 13">
    <name type="scientific">Actinomyces capricornis</name>
    <dbReference type="NCBI Taxonomy" id="2755559"/>
    <lineage>
        <taxon>Bacteria</taxon>
        <taxon>Bacillati</taxon>
        <taxon>Actinomycetota</taxon>
        <taxon>Actinomycetes</taxon>
        <taxon>Actinomycetales</taxon>
        <taxon>Actinomycetaceae</taxon>
        <taxon>Actinomyces</taxon>
    </lineage>
</organism>
<name>A0ABN6K158_9ACTO</name>
<dbReference type="Proteomes" id="UP000824496">
    <property type="component" value="Chromosome"/>
</dbReference>
<keyword evidence="2" id="KW-0444">Lipid biosynthesis</keyword>
<evidence type="ECO:0000256" key="9">
    <source>
        <dbReference type="ARBA" id="ARBA00029438"/>
    </source>
</evidence>
<keyword evidence="13" id="KW-1185">Reference proteome</keyword>
<dbReference type="InterPro" id="IPR014721">
    <property type="entry name" value="Ribsml_uS5_D2-typ_fold_subgr"/>
</dbReference>
<dbReference type="PRINTS" id="PR00959">
    <property type="entry name" value="MEVGALKINASE"/>
</dbReference>